<reference evidence="4 5" key="1">
    <citation type="journal article" date="2019" name="Int. J. Syst. Evol. Microbiol.">
        <title>The Global Catalogue of Microorganisms (GCM) 10K type strain sequencing project: providing services to taxonomists for standard genome sequencing and annotation.</title>
        <authorList>
            <consortium name="The Broad Institute Genomics Platform"/>
            <consortium name="The Broad Institute Genome Sequencing Center for Infectious Disease"/>
            <person name="Wu L."/>
            <person name="Ma J."/>
        </authorList>
    </citation>
    <scope>NUCLEOTIDE SEQUENCE [LARGE SCALE GENOMIC DNA]</scope>
    <source>
        <strain evidence="4 5">JCM 9383</strain>
    </source>
</reference>
<keyword evidence="2" id="KW-1133">Transmembrane helix</keyword>
<comment type="caution">
    <text evidence="4">The sequence shown here is derived from an EMBL/GenBank/DDBJ whole genome shotgun (WGS) entry which is preliminary data.</text>
</comment>
<sequence>MTSPQGDRPAMPDGPAVAGTGDDGWQRLDSRTIFATAVLVLAPLIPTVAIMLLSGAGMTPLLITAGIWLAIAVLLSAGAGYEWSVTRYRVTSERVELRKGTLSRSHRWIPRDRIRSVDLTADPVHRVLGLSVVKIGTGQSGGDDADLKLDAIPKADAEALRHELLHSPQPGTAGTAEQAPPADGVLAVLKPAWLGYGALTVSLAAIVWGAIGSAFGSFRELLEAYNVFAIIGEWLKDVPLWLTITGGAIAAVISGMVGALALSVEMWWGFHLTRERDTTLRVRRGLLTTRSVSLEERRMRGVEVAEPLVLRWARGARTNAVATGLQESKDGKHTESKALLPPAPRAEAQRVAALVLREPEPPTNGALRGHPRVALRRRVTWGIAATVPFIAAAVVSAALGWIPMWTIAVVTVVGVAIAIAAGFDAYRSLGHQVSPKYLIMRRGTGIRRTVALQRTGIIGWRVKQSLFQRRSGLVTVSAITAAGAGAYKIPDVSAGEGLAVAEHAVPGLLQPFLEREVSRV</sequence>
<feature type="region of interest" description="Disordered" evidence="1">
    <location>
        <begin position="1"/>
        <end position="23"/>
    </location>
</feature>
<dbReference type="PIRSF" id="PIRSF026631">
    <property type="entry name" value="UCP026631"/>
    <property type="match status" value="1"/>
</dbReference>
<feature type="transmembrane region" description="Helical" evidence="2">
    <location>
        <begin position="405"/>
        <end position="426"/>
    </location>
</feature>
<feature type="transmembrane region" description="Helical" evidence="2">
    <location>
        <begin position="61"/>
        <end position="81"/>
    </location>
</feature>
<evidence type="ECO:0000313" key="5">
    <source>
        <dbReference type="Proteomes" id="UP001500979"/>
    </source>
</evidence>
<gene>
    <name evidence="4" type="ORF">GCM10010470_52550</name>
</gene>
<name>A0ABN3VKS6_9PSEU</name>
<proteinExistence type="predicted"/>
<dbReference type="InterPro" id="IPR014529">
    <property type="entry name" value="UCP026631"/>
</dbReference>
<keyword evidence="2" id="KW-0472">Membrane</keyword>
<feature type="transmembrane region" description="Helical" evidence="2">
    <location>
        <begin position="33"/>
        <end position="55"/>
    </location>
</feature>
<feature type="domain" description="YdbS-like PH" evidence="3">
    <location>
        <begin position="426"/>
        <end position="503"/>
    </location>
</feature>
<feature type="domain" description="YdbS-like PH" evidence="3">
    <location>
        <begin position="83"/>
        <end position="163"/>
    </location>
</feature>
<dbReference type="Pfam" id="PF03703">
    <property type="entry name" value="bPH_2"/>
    <property type="match status" value="2"/>
</dbReference>
<evidence type="ECO:0000256" key="2">
    <source>
        <dbReference type="SAM" id="Phobius"/>
    </source>
</evidence>
<dbReference type="InterPro" id="IPR005182">
    <property type="entry name" value="YdbS-like_PH"/>
</dbReference>
<feature type="transmembrane region" description="Helical" evidence="2">
    <location>
        <begin position="193"/>
        <end position="218"/>
    </location>
</feature>
<feature type="transmembrane region" description="Helical" evidence="2">
    <location>
        <begin position="379"/>
        <end position="399"/>
    </location>
</feature>
<dbReference type="RefSeq" id="WP_344684136.1">
    <property type="nucleotide sequence ID" value="NZ_BAAAUX010000022.1"/>
</dbReference>
<dbReference type="Proteomes" id="UP001500979">
    <property type="component" value="Unassembled WGS sequence"/>
</dbReference>
<keyword evidence="5" id="KW-1185">Reference proteome</keyword>
<protein>
    <submittedName>
        <fullName evidence="4">PH domain-containing protein</fullName>
    </submittedName>
</protein>
<feature type="transmembrane region" description="Helical" evidence="2">
    <location>
        <begin position="238"/>
        <end position="264"/>
    </location>
</feature>
<dbReference type="EMBL" id="BAAAUX010000022">
    <property type="protein sequence ID" value="GAA2810727.1"/>
    <property type="molecule type" value="Genomic_DNA"/>
</dbReference>
<evidence type="ECO:0000256" key="1">
    <source>
        <dbReference type="SAM" id="MobiDB-lite"/>
    </source>
</evidence>
<keyword evidence="2" id="KW-0812">Transmembrane</keyword>
<evidence type="ECO:0000313" key="4">
    <source>
        <dbReference type="EMBL" id="GAA2810727.1"/>
    </source>
</evidence>
<evidence type="ECO:0000259" key="3">
    <source>
        <dbReference type="Pfam" id="PF03703"/>
    </source>
</evidence>
<organism evidence="4 5">
    <name type="scientific">Saccharopolyspora taberi</name>
    <dbReference type="NCBI Taxonomy" id="60895"/>
    <lineage>
        <taxon>Bacteria</taxon>
        <taxon>Bacillati</taxon>
        <taxon>Actinomycetota</taxon>
        <taxon>Actinomycetes</taxon>
        <taxon>Pseudonocardiales</taxon>
        <taxon>Pseudonocardiaceae</taxon>
        <taxon>Saccharopolyspora</taxon>
    </lineage>
</organism>
<dbReference type="PANTHER" id="PTHR34473:SF2">
    <property type="entry name" value="UPF0699 TRANSMEMBRANE PROTEIN YDBT"/>
    <property type="match status" value="1"/>
</dbReference>
<accession>A0ABN3VKS6</accession>
<dbReference type="PANTHER" id="PTHR34473">
    <property type="entry name" value="UPF0699 TRANSMEMBRANE PROTEIN YDBS"/>
    <property type="match status" value="1"/>
</dbReference>